<name>A0AA51GGS4_9VIRU</name>
<organism evidence="1">
    <name type="scientific">Rhizoctonia cerealis orthocurvulavirus</name>
    <dbReference type="NCBI Taxonomy" id="3068670"/>
    <lineage>
        <taxon>Viruses</taxon>
        <taxon>Riboviria</taxon>
        <taxon>Orthornavirae</taxon>
        <taxon>Pisuviricota</taxon>
        <taxon>Duplopiviricetes</taxon>
        <taxon>Durnavirales</taxon>
        <taxon>Curvulaviridae</taxon>
        <taxon>Orthocurvulavirus</taxon>
    </lineage>
</organism>
<protein>
    <submittedName>
        <fullName evidence="1">Uncharacterized protein</fullName>
    </submittedName>
</protein>
<reference evidence="1" key="1">
    <citation type="journal article" date="2023" name="Microbiol. Spectr.">
        <title>Extreme Diversity of Mycoviruses Present in Single Strains of Rhizoctonia cerealis, the Pathogen of Wheat Sharp Eyespot.</title>
        <authorList>
            <person name="Li W."/>
            <person name="Sun H."/>
            <person name="Cao S."/>
            <person name="Zhang A."/>
            <person name="Zhang H."/>
            <person name="Shu Y."/>
            <person name="Chen H."/>
        </authorList>
    </citation>
    <scope>NUCLEOTIDE SEQUENCE</scope>
    <source>
        <strain evidence="1">RcOCV-1084-2</strain>
    </source>
</reference>
<sequence length="150" mass="16050">MSPEEELRGLMESVTEEGSLVWESSLAEGTASTMGGVSGWSATQYSLALSKQKVGSPEWIGNLVSLLRLRAGNGQSSTKWKNLGASVISWLVEVGRPDLADVIKLAAQRSTLWQGAIARRGVLYGLIADGIEDQEAKENFRAMSASFSSS</sequence>
<dbReference type="EMBL" id="OQ999712">
    <property type="protein sequence ID" value="WMI40015.1"/>
    <property type="molecule type" value="Genomic_RNA"/>
</dbReference>
<accession>A0AA51GGS4</accession>
<proteinExistence type="predicted"/>
<evidence type="ECO:0000313" key="1">
    <source>
        <dbReference type="EMBL" id="WMI40015.1"/>
    </source>
</evidence>
<reference evidence="1" key="2">
    <citation type="submission" date="2023-05" db="EMBL/GenBank/DDBJ databases">
        <authorList>
            <person name="Li W."/>
        </authorList>
    </citation>
    <scope>NUCLEOTIDE SEQUENCE</scope>
    <source>
        <strain evidence="1">RcOCV-1084-2</strain>
    </source>
</reference>